<feature type="compositionally biased region" description="Basic and acidic residues" evidence="1">
    <location>
        <begin position="43"/>
        <end position="55"/>
    </location>
</feature>
<comment type="caution">
    <text evidence="2">The sequence shown here is derived from an EMBL/GenBank/DDBJ whole genome shotgun (WGS) entry which is preliminary data.</text>
</comment>
<keyword evidence="3" id="KW-1185">Reference proteome</keyword>
<gene>
    <name evidence="2" type="ORF">BaRGS_00005308</name>
</gene>
<name>A0ABD0LV61_9CAEN</name>
<evidence type="ECO:0000313" key="3">
    <source>
        <dbReference type="Proteomes" id="UP001519460"/>
    </source>
</evidence>
<evidence type="ECO:0000256" key="1">
    <source>
        <dbReference type="SAM" id="MobiDB-lite"/>
    </source>
</evidence>
<feature type="region of interest" description="Disordered" evidence="1">
    <location>
        <begin position="1"/>
        <end position="55"/>
    </location>
</feature>
<sequence>HSSNDAENRALGSSHQILSDSSPVLHGRQRRSYGSSPQPAVKRAPDDGARMSGFSRHELSGFRDIKYRYMGLGKRRFDPMNFNIGLGKRGQAANMDDVAASGPGLIHSRDITPFSFDNGRRFSGTGSGSPSFASREVYRDRRSQSPWGRPSGIGSMMARASMLESVRKRLGMDAQNLLSYLVMGGSSKRARFDPKINFLGLGK</sequence>
<dbReference type="EMBL" id="JACVVK020000020">
    <property type="protein sequence ID" value="KAK7503387.1"/>
    <property type="molecule type" value="Genomic_DNA"/>
</dbReference>
<accession>A0ABD0LV61</accession>
<feature type="compositionally biased region" description="Polar residues" evidence="1">
    <location>
        <begin position="9"/>
        <end position="22"/>
    </location>
</feature>
<evidence type="ECO:0000313" key="2">
    <source>
        <dbReference type="EMBL" id="KAK7503387.1"/>
    </source>
</evidence>
<feature type="non-terminal residue" evidence="2">
    <location>
        <position position="1"/>
    </location>
</feature>
<dbReference type="AlphaFoldDB" id="A0ABD0LV61"/>
<organism evidence="2 3">
    <name type="scientific">Batillaria attramentaria</name>
    <dbReference type="NCBI Taxonomy" id="370345"/>
    <lineage>
        <taxon>Eukaryota</taxon>
        <taxon>Metazoa</taxon>
        <taxon>Spiralia</taxon>
        <taxon>Lophotrochozoa</taxon>
        <taxon>Mollusca</taxon>
        <taxon>Gastropoda</taxon>
        <taxon>Caenogastropoda</taxon>
        <taxon>Sorbeoconcha</taxon>
        <taxon>Cerithioidea</taxon>
        <taxon>Batillariidae</taxon>
        <taxon>Batillaria</taxon>
    </lineage>
</organism>
<reference evidence="2 3" key="1">
    <citation type="journal article" date="2023" name="Sci. Data">
        <title>Genome assembly of the Korean intertidal mud-creeper Batillaria attramentaria.</title>
        <authorList>
            <person name="Patra A.K."/>
            <person name="Ho P.T."/>
            <person name="Jun S."/>
            <person name="Lee S.J."/>
            <person name="Kim Y."/>
            <person name="Won Y.J."/>
        </authorList>
    </citation>
    <scope>NUCLEOTIDE SEQUENCE [LARGE SCALE GENOMIC DNA]</scope>
    <source>
        <strain evidence="2">Wonlab-2016</strain>
    </source>
</reference>
<protein>
    <submittedName>
        <fullName evidence="2">Uncharacterized protein</fullName>
    </submittedName>
</protein>
<feature type="region of interest" description="Disordered" evidence="1">
    <location>
        <begin position="120"/>
        <end position="151"/>
    </location>
</feature>
<dbReference type="Proteomes" id="UP001519460">
    <property type="component" value="Unassembled WGS sequence"/>
</dbReference>
<proteinExistence type="predicted"/>